<evidence type="ECO:0000313" key="2">
    <source>
        <dbReference type="Proteomes" id="UP000679498"/>
    </source>
</evidence>
<keyword evidence="2" id="KW-1185">Reference proteome</keyword>
<gene>
    <name evidence="1" type="ORF">KKI46_16985</name>
</gene>
<dbReference type="RefSeq" id="WP_214813944.1">
    <property type="nucleotide sequence ID" value="NZ_CP075898.1"/>
</dbReference>
<name>A0ABX8GF89_EXIAC</name>
<dbReference type="EMBL" id="CP075898">
    <property type="protein sequence ID" value="QWB31827.1"/>
    <property type="molecule type" value="Genomic_DNA"/>
</dbReference>
<organism evidence="1 2">
    <name type="scientific">Exiguobacterium acetylicum</name>
    <name type="common">Brevibacterium acetylicum</name>
    <dbReference type="NCBI Taxonomy" id="41170"/>
    <lineage>
        <taxon>Bacteria</taxon>
        <taxon>Bacillati</taxon>
        <taxon>Bacillota</taxon>
        <taxon>Bacilli</taxon>
        <taxon>Bacillales</taxon>
        <taxon>Bacillales Family XII. Incertae Sedis</taxon>
        <taxon>Exiguobacterium</taxon>
    </lineage>
</organism>
<accession>A0ABX8GF89</accession>
<dbReference type="Proteomes" id="UP000679498">
    <property type="component" value="Plasmid p1"/>
</dbReference>
<reference evidence="1 2" key="1">
    <citation type="submission" date="2021-05" db="EMBL/GenBank/DDBJ databases">
        <title>Biocontrol using Exiguobacterium acetylicum SI17 against litchi downy blight caused by Peronophythora litchii.</title>
        <authorList>
            <person name="Zheng L."/>
        </authorList>
    </citation>
    <scope>NUCLEOTIDE SEQUENCE [LARGE SCALE GENOMIC DNA]</scope>
    <source>
        <strain evidence="1 2">SI17</strain>
        <plasmid evidence="1 2">p1</plasmid>
    </source>
</reference>
<protein>
    <submittedName>
        <fullName evidence="1">Uncharacterized protein</fullName>
    </submittedName>
</protein>
<proteinExistence type="predicted"/>
<sequence length="175" mass="20674">MGDDSLKNLKGLMEMYVSSMLLNREFIDPLRFYLPDKTIRKRLAEETGKDINSIYRDERTGTIYNGIMLLRYWRAFLVIHEEVAQGKSEPNRIESILQTYESHLKMISEIEGEVDVQSAIKRHLPCILDVIQHFERHPLPQNRIVKIKLLKQLQMNKQVIAGLKHRRRERMTSID</sequence>
<dbReference type="GeneID" id="88813399"/>
<evidence type="ECO:0000313" key="1">
    <source>
        <dbReference type="EMBL" id="QWB31827.1"/>
    </source>
</evidence>
<geneLocation type="plasmid" evidence="1 2">
    <name>p1</name>
</geneLocation>
<keyword evidence="1" id="KW-0614">Plasmid</keyword>